<reference evidence="7 8" key="1">
    <citation type="submission" date="2018-08" db="EMBL/GenBank/DDBJ databases">
        <title>The metabolism and importance of syntrophic acetate oxidation coupled to methane or sulfide production in haloalkaline environments.</title>
        <authorList>
            <person name="Timmers P.H.A."/>
            <person name="Vavourakis C.D."/>
            <person name="Sorokin D.Y."/>
            <person name="Sinninghe Damste J.S."/>
            <person name="Muyzer G."/>
            <person name="Stams A.J.M."/>
            <person name="Plugge C.M."/>
        </authorList>
    </citation>
    <scope>NUCLEOTIDE SEQUENCE [LARGE SCALE GENOMIC DNA]</scope>
    <source>
        <strain evidence="7">MSAO_Arc3</strain>
    </source>
</reference>
<evidence type="ECO:0000256" key="5">
    <source>
        <dbReference type="ARBA" id="ARBA00022691"/>
    </source>
</evidence>
<comment type="catalytic activity">
    <reaction evidence="1">
        <text>L-glutamyl-[protein] + S-adenosyl-L-methionine = [protein]-L-glutamate 5-O-methyl ester + S-adenosyl-L-homocysteine</text>
        <dbReference type="Rhea" id="RHEA:24452"/>
        <dbReference type="Rhea" id="RHEA-COMP:10208"/>
        <dbReference type="Rhea" id="RHEA-COMP:10311"/>
        <dbReference type="ChEBI" id="CHEBI:29973"/>
        <dbReference type="ChEBI" id="CHEBI:57856"/>
        <dbReference type="ChEBI" id="CHEBI:59789"/>
        <dbReference type="ChEBI" id="CHEBI:82795"/>
        <dbReference type="EC" id="2.1.1.80"/>
    </reaction>
</comment>
<evidence type="ECO:0000256" key="4">
    <source>
        <dbReference type="ARBA" id="ARBA00022679"/>
    </source>
</evidence>
<dbReference type="PANTHER" id="PTHR24422:SF10">
    <property type="entry name" value="CHEMOTAXIS PROTEIN METHYLTRANSFERASE 2"/>
    <property type="match status" value="1"/>
</dbReference>
<dbReference type="InterPro" id="IPR050903">
    <property type="entry name" value="Bact_Chemotaxis_MeTrfase"/>
</dbReference>
<dbReference type="Pfam" id="PF01739">
    <property type="entry name" value="CheR"/>
    <property type="match status" value="1"/>
</dbReference>
<comment type="caution">
    <text evidence="7">The sequence shown here is derived from an EMBL/GenBank/DDBJ whole genome shotgun (WGS) entry which is preliminary data.</text>
</comment>
<dbReference type="Pfam" id="PF03705">
    <property type="entry name" value="CheR_N"/>
    <property type="match status" value="1"/>
</dbReference>
<evidence type="ECO:0000256" key="3">
    <source>
        <dbReference type="ARBA" id="ARBA00022603"/>
    </source>
</evidence>
<keyword evidence="3 7" id="KW-0489">Methyltransferase</keyword>
<dbReference type="InterPro" id="IPR036804">
    <property type="entry name" value="CheR_N_sf"/>
</dbReference>
<evidence type="ECO:0000256" key="2">
    <source>
        <dbReference type="ARBA" id="ARBA00012534"/>
    </source>
</evidence>
<dbReference type="EMBL" id="QZAB01000307">
    <property type="protein sequence ID" value="RQD85340.1"/>
    <property type="molecule type" value="Genomic_DNA"/>
</dbReference>
<name>A0A3R7XI19_9EURY</name>
<keyword evidence="5" id="KW-0949">S-adenosyl-L-methionine</keyword>
<keyword evidence="4 7" id="KW-0808">Transferase</keyword>
<dbReference type="PROSITE" id="PS50123">
    <property type="entry name" value="CHER"/>
    <property type="match status" value="1"/>
</dbReference>
<dbReference type="Gene3D" id="1.10.155.10">
    <property type="entry name" value="Chemotaxis receptor methyltransferase CheR, N-terminal domain"/>
    <property type="match status" value="1"/>
</dbReference>
<dbReference type="EC" id="2.1.1.80" evidence="2"/>
<dbReference type="InterPro" id="IPR022642">
    <property type="entry name" value="CheR_C"/>
</dbReference>
<dbReference type="PANTHER" id="PTHR24422">
    <property type="entry name" value="CHEMOTAXIS PROTEIN METHYLTRANSFERASE"/>
    <property type="match status" value="1"/>
</dbReference>
<feature type="domain" description="CheR-type methyltransferase" evidence="6">
    <location>
        <begin position="13"/>
        <end position="275"/>
    </location>
</feature>
<dbReference type="SUPFAM" id="SSF53335">
    <property type="entry name" value="S-adenosyl-L-methionine-dependent methyltransferases"/>
    <property type="match status" value="1"/>
</dbReference>
<dbReference type="InterPro" id="IPR022641">
    <property type="entry name" value="CheR_N"/>
</dbReference>
<dbReference type="AlphaFoldDB" id="A0A3R7XI19"/>
<dbReference type="Gene3D" id="3.40.50.150">
    <property type="entry name" value="Vaccinia Virus protein VP39"/>
    <property type="match status" value="1"/>
</dbReference>
<evidence type="ECO:0000256" key="1">
    <source>
        <dbReference type="ARBA" id="ARBA00001541"/>
    </source>
</evidence>
<dbReference type="PRINTS" id="PR00996">
    <property type="entry name" value="CHERMTFRASE"/>
</dbReference>
<organism evidence="7 8">
    <name type="scientific">Methanosalsum natronophilum</name>
    <dbReference type="NCBI Taxonomy" id="768733"/>
    <lineage>
        <taxon>Archaea</taxon>
        <taxon>Methanobacteriati</taxon>
        <taxon>Methanobacteriota</taxon>
        <taxon>Stenosarchaea group</taxon>
        <taxon>Methanomicrobia</taxon>
        <taxon>Methanosarcinales</taxon>
        <taxon>Methanosarcinaceae</taxon>
        <taxon>Methanosalsum</taxon>
    </lineage>
</organism>
<dbReference type="Proteomes" id="UP000284763">
    <property type="component" value="Unassembled WGS sequence"/>
</dbReference>
<accession>A0A3R7XI19</accession>
<gene>
    <name evidence="7" type="ORF">D5R95_04840</name>
</gene>
<evidence type="ECO:0000259" key="6">
    <source>
        <dbReference type="PROSITE" id="PS50123"/>
    </source>
</evidence>
<dbReference type="InterPro" id="IPR029063">
    <property type="entry name" value="SAM-dependent_MTases_sf"/>
</dbReference>
<dbReference type="GO" id="GO:0008983">
    <property type="term" value="F:protein-glutamate O-methyltransferase activity"/>
    <property type="evidence" value="ECO:0007669"/>
    <property type="project" value="UniProtKB-EC"/>
</dbReference>
<sequence length="275" mass="32062">MDRNTEIKTLNEDSDFIELKKTINKKIGFNCDQYKPSHFKRRIDIRLRANNCTEYSQYVKVLKNEPKELEKLIDTLTVNVTEFFRNKETYELIEQKVLPEILKKKNVSSVNVWSAGSSIGVEAYSVAILLNKALGSKINRYNIKILGTDIDNKSLNRATEGIYTSMEVRNIDSNTLETYFTFQDNKYHVKDKLKNLVKFKHHDLISGGNVGNFDLILCRNVTIYFERELQEKLYHKFHSSLVKEGFLVIGKTETLVGDVKDLFVPFNLKERVYRK</sequence>
<proteinExistence type="predicted"/>
<evidence type="ECO:0000313" key="7">
    <source>
        <dbReference type="EMBL" id="RQD85340.1"/>
    </source>
</evidence>
<dbReference type="SMART" id="SM00138">
    <property type="entry name" value="MeTrc"/>
    <property type="match status" value="1"/>
</dbReference>
<dbReference type="InterPro" id="IPR000780">
    <property type="entry name" value="CheR_MeTrfase"/>
</dbReference>
<dbReference type="SUPFAM" id="SSF47757">
    <property type="entry name" value="Chemotaxis receptor methyltransferase CheR, N-terminal domain"/>
    <property type="match status" value="1"/>
</dbReference>
<evidence type="ECO:0000313" key="8">
    <source>
        <dbReference type="Proteomes" id="UP000284763"/>
    </source>
</evidence>
<dbReference type="GO" id="GO:0032259">
    <property type="term" value="P:methylation"/>
    <property type="evidence" value="ECO:0007669"/>
    <property type="project" value="UniProtKB-KW"/>
</dbReference>
<dbReference type="RefSeq" id="WP_259132952.1">
    <property type="nucleotide sequence ID" value="NZ_JANUCS010000001.1"/>
</dbReference>
<protein>
    <recommendedName>
        <fullName evidence="2">protein-glutamate O-methyltransferase</fullName>
        <ecNumber evidence="2">2.1.1.80</ecNumber>
    </recommendedName>
</protein>